<dbReference type="Gene3D" id="2.10.109.10">
    <property type="entry name" value="Umud Fragment, subunit A"/>
    <property type="match status" value="1"/>
</dbReference>
<dbReference type="CDD" id="cd00093">
    <property type="entry name" value="HTH_XRE"/>
    <property type="match status" value="1"/>
</dbReference>
<dbReference type="PROSITE" id="PS50943">
    <property type="entry name" value="HTH_CROC1"/>
    <property type="match status" value="1"/>
</dbReference>
<evidence type="ECO:0000313" key="2">
    <source>
        <dbReference type="EMBL" id="SNR73489.1"/>
    </source>
</evidence>
<dbReference type="SUPFAM" id="SSF51306">
    <property type="entry name" value="LexA/Signal peptidase"/>
    <property type="match status" value="1"/>
</dbReference>
<dbReference type="Gene3D" id="1.10.260.40">
    <property type="entry name" value="lambda repressor-like DNA-binding domains"/>
    <property type="match status" value="1"/>
</dbReference>
<evidence type="ECO:0000313" key="3">
    <source>
        <dbReference type="Proteomes" id="UP000198305"/>
    </source>
</evidence>
<dbReference type="SUPFAM" id="SSF47413">
    <property type="entry name" value="lambda repressor-like DNA-binding domains"/>
    <property type="match status" value="1"/>
</dbReference>
<dbReference type="SMART" id="SM00530">
    <property type="entry name" value="HTH_XRE"/>
    <property type="match status" value="1"/>
</dbReference>
<keyword evidence="3" id="KW-1185">Reference proteome</keyword>
<feature type="domain" description="HTH cro/C1-type" evidence="1">
    <location>
        <begin position="19"/>
        <end position="74"/>
    </location>
</feature>
<dbReference type="PANTHER" id="PTHR33516:SF2">
    <property type="entry name" value="LEXA REPRESSOR-RELATED"/>
    <property type="match status" value="1"/>
</dbReference>
<accession>A0A238YSR9</accession>
<organism evidence="2 3">
    <name type="scientific">Methylobacillus rhizosphaerae</name>
    <dbReference type="NCBI Taxonomy" id="551994"/>
    <lineage>
        <taxon>Bacteria</taxon>
        <taxon>Pseudomonadati</taxon>
        <taxon>Pseudomonadota</taxon>
        <taxon>Betaproteobacteria</taxon>
        <taxon>Nitrosomonadales</taxon>
        <taxon>Methylophilaceae</taxon>
        <taxon>Methylobacillus</taxon>
    </lineage>
</organism>
<gene>
    <name evidence="2" type="ORF">SAMN05192560_0759</name>
</gene>
<dbReference type="GO" id="GO:0003677">
    <property type="term" value="F:DNA binding"/>
    <property type="evidence" value="ECO:0007669"/>
    <property type="project" value="InterPro"/>
</dbReference>
<dbReference type="PANTHER" id="PTHR33516">
    <property type="entry name" value="LEXA REPRESSOR"/>
    <property type="match status" value="1"/>
</dbReference>
<dbReference type="InterPro" id="IPR039418">
    <property type="entry name" value="LexA-like"/>
</dbReference>
<dbReference type="InterPro" id="IPR050077">
    <property type="entry name" value="LexA_repressor"/>
</dbReference>
<evidence type="ECO:0000259" key="1">
    <source>
        <dbReference type="PROSITE" id="PS50943"/>
    </source>
</evidence>
<dbReference type="AlphaFoldDB" id="A0A238YSR9"/>
<dbReference type="InterPro" id="IPR015927">
    <property type="entry name" value="Peptidase_S24_S26A/B/C"/>
</dbReference>
<dbReference type="InterPro" id="IPR001387">
    <property type="entry name" value="Cro/C1-type_HTH"/>
</dbReference>
<name>A0A238YSR9_9PROT</name>
<reference evidence="3" key="1">
    <citation type="submission" date="2017-06" db="EMBL/GenBank/DDBJ databases">
        <authorList>
            <person name="Varghese N."/>
            <person name="Submissions S."/>
        </authorList>
    </citation>
    <scope>NUCLEOTIDE SEQUENCE [LARGE SCALE GENOMIC DNA]</scope>
    <source>
        <strain evidence="3">Ca-68</strain>
    </source>
</reference>
<dbReference type="Pfam" id="PF00717">
    <property type="entry name" value="Peptidase_S24"/>
    <property type="match status" value="1"/>
</dbReference>
<proteinExistence type="predicted"/>
<dbReference type="EMBL" id="FZOA01000003">
    <property type="protein sequence ID" value="SNR73489.1"/>
    <property type="molecule type" value="Genomic_DNA"/>
</dbReference>
<dbReference type="Proteomes" id="UP000198305">
    <property type="component" value="Unassembled WGS sequence"/>
</dbReference>
<dbReference type="InterPro" id="IPR010982">
    <property type="entry name" value="Lambda_DNA-bd_dom_sf"/>
</dbReference>
<dbReference type="InterPro" id="IPR036286">
    <property type="entry name" value="LexA/Signal_pep-like_sf"/>
</dbReference>
<sequence>MCGNTLSDKNQTMEIKEKIKYYRKQAKISQELLAERCGWTSQTRISNYEKGIRVPVLSDLRKIAAALGYPLTVFVDENVEAGPDFKGKVPLISWVQAGRWEEIVDNFQPGDAEDWLQCPVGHSPATFVLRVRGDSMFNPHGRHSFANGDLIFVDPDRTAENGSLVVIRLDDSKEATFKMLMIEEGRKYIKPLNPDWPDKIMEINEDASICGVVIFQGKKI</sequence>
<dbReference type="Pfam" id="PF01381">
    <property type="entry name" value="HTH_3"/>
    <property type="match status" value="1"/>
</dbReference>
<dbReference type="CDD" id="cd06529">
    <property type="entry name" value="S24_LexA-like"/>
    <property type="match status" value="1"/>
</dbReference>
<protein>
    <submittedName>
        <fullName evidence="2">SOS-response transcriptional repressor LexA (RecA-mediated autopeptidase)</fullName>
    </submittedName>
</protein>